<proteinExistence type="predicted"/>
<feature type="coiled-coil region" evidence="1">
    <location>
        <begin position="136"/>
        <end position="254"/>
    </location>
</feature>
<evidence type="ECO:0000313" key="3">
    <source>
        <dbReference type="Proteomes" id="UP000507470"/>
    </source>
</evidence>
<accession>A0A6J8EQD3</accession>
<keyword evidence="3" id="KW-1185">Reference proteome</keyword>
<evidence type="ECO:0000256" key="1">
    <source>
        <dbReference type="SAM" id="Coils"/>
    </source>
</evidence>
<dbReference type="AlphaFoldDB" id="A0A6J8EQD3"/>
<reference evidence="2 3" key="1">
    <citation type="submission" date="2020-06" db="EMBL/GenBank/DDBJ databases">
        <authorList>
            <person name="Li R."/>
            <person name="Bekaert M."/>
        </authorList>
    </citation>
    <scope>NUCLEOTIDE SEQUENCE [LARGE SCALE GENOMIC DNA]</scope>
    <source>
        <strain evidence="3">wild</strain>
    </source>
</reference>
<protein>
    <submittedName>
        <fullName evidence="2">Uncharacterized protein</fullName>
    </submittedName>
</protein>
<dbReference type="Proteomes" id="UP000507470">
    <property type="component" value="Unassembled WGS sequence"/>
</dbReference>
<sequence length="269" mass="30242">MKTKHLEETLVDTNATINLLLSRINDGGSNTANITSIDNKINDLITSVNTSTRNYCDGKIATLRKLCLGEVTNLYKMTTANTGSINKNGAEVSRQSQFIELNLTKTIRNVELKLNNEIQTLTEMHNKSSQVIMNNIDQLKTNEHQIKQNLTKEMERLSLDCNQSVTEINAKLESQIIAVNISCLSGSRKLESSLRELKGKLVEINDNLTRSVDETGKASNKTIASVSMELKQTLKALEQRQNKSLHDIEEKMNNRNIIQIQSKQTLQKK</sequence>
<gene>
    <name evidence="2" type="ORF">MCOR_54707</name>
</gene>
<evidence type="ECO:0000313" key="2">
    <source>
        <dbReference type="EMBL" id="CAC5422670.1"/>
    </source>
</evidence>
<keyword evidence="1" id="KW-0175">Coiled coil</keyword>
<dbReference type="EMBL" id="CACVKT020009675">
    <property type="protein sequence ID" value="CAC5422670.1"/>
    <property type="molecule type" value="Genomic_DNA"/>
</dbReference>
<name>A0A6J8EQD3_MYTCO</name>
<organism evidence="2 3">
    <name type="scientific">Mytilus coruscus</name>
    <name type="common">Sea mussel</name>
    <dbReference type="NCBI Taxonomy" id="42192"/>
    <lineage>
        <taxon>Eukaryota</taxon>
        <taxon>Metazoa</taxon>
        <taxon>Spiralia</taxon>
        <taxon>Lophotrochozoa</taxon>
        <taxon>Mollusca</taxon>
        <taxon>Bivalvia</taxon>
        <taxon>Autobranchia</taxon>
        <taxon>Pteriomorphia</taxon>
        <taxon>Mytilida</taxon>
        <taxon>Mytiloidea</taxon>
        <taxon>Mytilidae</taxon>
        <taxon>Mytilinae</taxon>
        <taxon>Mytilus</taxon>
    </lineage>
</organism>